<keyword evidence="7 8" id="KW-0472">Membrane</keyword>
<comment type="similarity">
    <text evidence="2">Belongs to the SLC12A transporter family.</text>
</comment>
<dbReference type="GO" id="GO:0015379">
    <property type="term" value="F:potassium:chloride symporter activity"/>
    <property type="evidence" value="ECO:0007669"/>
    <property type="project" value="TreeGrafter"/>
</dbReference>
<evidence type="ECO:0000313" key="12">
    <source>
        <dbReference type="Proteomes" id="UP000752696"/>
    </source>
</evidence>
<dbReference type="AlphaFoldDB" id="A0A6V7H602"/>
<name>A0A6V7H602_9HYME</name>
<dbReference type="Pfam" id="PF03522">
    <property type="entry name" value="SLC12"/>
    <property type="match status" value="1"/>
</dbReference>
<evidence type="ECO:0000259" key="10">
    <source>
        <dbReference type="Pfam" id="PF03522"/>
    </source>
</evidence>
<feature type="transmembrane region" description="Helical" evidence="8">
    <location>
        <begin position="445"/>
        <end position="464"/>
    </location>
</feature>
<feature type="transmembrane region" description="Helical" evidence="8">
    <location>
        <begin position="294"/>
        <end position="312"/>
    </location>
</feature>
<keyword evidence="12" id="KW-1185">Reference proteome</keyword>
<dbReference type="Proteomes" id="UP000752696">
    <property type="component" value="Unassembled WGS sequence"/>
</dbReference>
<feature type="transmembrane region" description="Helical" evidence="8">
    <location>
        <begin position="220"/>
        <end position="239"/>
    </location>
</feature>
<feature type="domain" description="SLC12A transporter C-terminal" evidence="10">
    <location>
        <begin position="542"/>
        <end position="629"/>
    </location>
</feature>
<accession>A0A6V7H602</accession>
<keyword evidence="4" id="KW-0813">Transport</keyword>
<evidence type="ECO:0000256" key="1">
    <source>
        <dbReference type="ARBA" id="ARBA00004141"/>
    </source>
</evidence>
<dbReference type="PANTHER" id="PTHR11827:SF72">
    <property type="entry name" value="GH08340P"/>
    <property type="match status" value="1"/>
</dbReference>
<evidence type="ECO:0000313" key="11">
    <source>
        <dbReference type="EMBL" id="CAD1473899.1"/>
    </source>
</evidence>
<dbReference type="PANTHER" id="PTHR11827">
    <property type="entry name" value="SOLUTE CARRIER FAMILY 12, CATION COTRANSPORTERS"/>
    <property type="match status" value="1"/>
</dbReference>
<evidence type="ECO:0000256" key="5">
    <source>
        <dbReference type="ARBA" id="ARBA00022692"/>
    </source>
</evidence>
<evidence type="ECO:0000256" key="8">
    <source>
        <dbReference type="SAM" id="Phobius"/>
    </source>
</evidence>
<dbReference type="OrthoDB" id="2020542at2759"/>
<dbReference type="FunFam" id="1.20.1740.10:FF:000013">
    <property type="entry name" value="Solute carrier family 12 member"/>
    <property type="match status" value="1"/>
</dbReference>
<dbReference type="GO" id="GO:0055075">
    <property type="term" value="P:potassium ion homeostasis"/>
    <property type="evidence" value="ECO:0007669"/>
    <property type="project" value="TreeGrafter"/>
</dbReference>
<feature type="domain" description="Amino acid permease/ SLC12A" evidence="9">
    <location>
        <begin position="417"/>
        <end position="531"/>
    </location>
</feature>
<feature type="transmembrane region" description="Helical" evidence="8">
    <location>
        <begin position="191"/>
        <end position="214"/>
    </location>
</feature>
<dbReference type="InterPro" id="IPR004842">
    <property type="entry name" value="SLC12A_fam"/>
</dbReference>
<dbReference type="GO" id="GO:0016020">
    <property type="term" value="C:membrane"/>
    <property type="evidence" value="ECO:0007669"/>
    <property type="project" value="UniProtKB-SubCell"/>
</dbReference>
<dbReference type="GO" id="GO:0006884">
    <property type="term" value="P:cell volume homeostasis"/>
    <property type="evidence" value="ECO:0007669"/>
    <property type="project" value="TreeGrafter"/>
</dbReference>
<gene>
    <name evidence="11" type="ORF">MHI_LOCUS420247</name>
</gene>
<evidence type="ECO:0000256" key="4">
    <source>
        <dbReference type="ARBA" id="ARBA00022448"/>
    </source>
</evidence>
<comment type="subcellular location">
    <subcellularLocation>
        <location evidence="1">Membrane</location>
        <topology evidence="1">Multi-pass membrane protein</topology>
    </subcellularLocation>
</comment>
<evidence type="ECO:0000259" key="9">
    <source>
        <dbReference type="Pfam" id="PF00324"/>
    </source>
</evidence>
<comment type="caution">
    <text evidence="11">The sequence shown here is derived from an EMBL/GenBank/DDBJ whole genome shotgun (WGS) entry which is preliminary data.</text>
</comment>
<proteinExistence type="inferred from homology"/>
<dbReference type="Gene3D" id="1.20.1740.10">
    <property type="entry name" value="Amino acid/polyamine transporter I"/>
    <property type="match status" value="1"/>
</dbReference>
<protein>
    <recommendedName>
        <fullName evidence="3">Solute carrier family 12 member 9</fullName>
    </recommendedName>
</protein>
<evidence type="ECO:0000256" key="3">
    <source>
        <dbReference type="ARBA" id="ARBA00019359"/>
    </source>
</evidence>
<feature type="transmembrane region" description="Helical" evidence="8">
    <location>
        <begin position="470"/>
        <end position="489"/>
    </location>
</feature>
<feature type="domain" description="Amino acid permease/ SLC12A" evidence="9">
    <location>
        <begin position="77"/>
        <end position="406"/>
    </location>
</feature>
<keyword evidence="5 8" id="KW-0812">Transmembrane</keyword>
<feature type="transmembrane region" description="Helical" evidence="8">
    <location>
        <begin position="410"/>
        <end position="433"/>
    </location>
</feature>
<reference evidence="11" key="1">
    <citation type="submission" date="2020-07" db="EMBL/GenBank/DDBJ databases">
        <authorList>
            <person name="Nazaruddin N."/>
        </authorList>
    </citation>
    <scope>NUCLEOTIDE SEQUENCE</scope>
</reference>
<feature type="transmembrane region" description="Helical" evidence="8">
    <location>
        <begin position="332"/>
        <end position="356"/>
    </location>
</feature>
<evidence type="ECO:0000256" key="2">
    <source>
        <dbReference type="ARBA" id="ARBA00010593"/>
    </source>
</evidence>
<feature type="transmembrane region" description="Helical" evidence="8">
    <location>
        <begin position="144"/>
        <end position="170"/>
    </location>
</feature>
<dbReference type="InterPro" id="IPR018491">
    <property type="entry name" value="SLC12_C"/>
</dbReference>
<keyword evidence="6 8" id="KW-1133">Transmembrane helix</keyword>
<feature type="transmembrane region" description="Helical" evidence="8">
    <location>
        <begin position="368"/>
        <end position="390"/>
    </location>
</feature>
<dbReference type="GO" id="GO:0055064">
    <property type="term" value="P:chloride ion homeostasis"/>
    <property type="evidence" value="ECO:0007669"/>
    <property type="project" value="TreeGrafter"/>
</dbReference>
<dbReference type="Pfam" id="PF00324">
    <property type="entry name" value="AA_permease"/>
    <property type="match status" value="2"/>
</dbReference>
<organism evidence="11 12">
    <name type="scientific">Heterotrigona itama</name>
    <dbReference type="NCBI Taxonomy" id="395501"/>
    <lineage>
        <taxon>Eukaryota</taxon>
        <taxon>Metazoa</taxon>
        <taxon>Ecdysozoa</taxon>
        <taxon>Arthropoda</taxon>
        <taxon>Hexapoda</taxon>
        <taxon>Insecta</taxon>
        <taxon>Pterygota</taxon>
        <taxon>Neoptera</taxon>
        <taxon>Endopterygota</taxon>
        <taxon>Hymenoptera</taxon>
        <taxon>Apocrita</taxon>
        <taxon>Aculeata</taxon>
        <taxon>Apoidea</taxon>
        <taxon>Anthophila</taxon>
        <taxon>Apidae</taxon>
        <taxon>Heterotrigona</taxon>
    </lineage>
</organism>
<evidence type="ECO:0000256" key="7">
    <source>
        <dbReference type="ARBA" id="ARBA00023136"/>
    </source>
</evidence>
<evidence type="ECO:0000256" key="6">
    <source>
        <dbReference type="ARBA" id="ARBA00022989"/>
    </source>
</evidence>
<feature type="transmembrane region" description="Helical" evidence="8">
    <location>
        <begin position="99"/>
        <end position="124"/>
    </location>
</feature>
<dbReference type="InterPro" id="IPR004841">
    <property type="entry name" value="AA-permease/SLC12A_dom"/>
</dbReference>
<dbReference type="EMBL" id="CAJDYZ010006981">
    <property type="protein sequence ID" value="CAD1473899.1"/>
    <property type="molecule type" value="Genomic_DNA"/>
</dbReference>
<feature type="transmembrane region" description="Helical" evidence="8">
    <location>
        <begin position="66"/>
        <end position="87"/>
    </location>
</feature>
<sequence length="912" mass="100036">MMASEIGSTNNEPVHVKINSEKAPLIHGRSVLYRLSNFFKFGRVQHAEGDGYVEFGSLNVDSSRTLGTFAGVFSPVTLSMFSALIFIRMGYIVGNAGLFVTLIQFVIAYGILLFTVASVCAISTNGAVEGGVMISRTLGPEFGGSIGTLFFMANIVSSALCISGCAEGLIESFGPSGYLSGKSALIPDGGWWRFLYCSILNTANLVVCLIGAAMFAKTSVAILAVVCICLISVFISFLAKGYMEIPIPDANTLVQNATEHVNGTYTGLLSSTLVGNLYPNYSADYSSKGAMTDFASVFGVLFSGVTGIMAGANMSGELKNPGRNIPRGTLSAVLFTFICYILLSILTAASTSRFLLQNDFMYMMPINIWPPFVAVGILTATFSAGLSNLIGSSRVLEALAKDNVFGSLNIIAQLNSVLFLLSYLATNLACLGLELASAPNFRPTFNYFTWHTATIGLLGTLIMMFVINGIYASSSIILCLILIIVLHLFSPSKNAPWGSISQALIFHQVRKYLLMLDSRKDHVKFWRPQMLLMVASPRSACPLIDFVNDLKKGGLYVIGHVKVGEFLGQNIDPTIEEYPHWLSLVDHIKVKAFVELTVTKTVREGLHHLIRISGMGAMKPNTIVLGFYDEETPIDFFKNSQYATDIFENISTLPNSTIFPLRHTNAEKNLDSIQYVGMCSDVLKMKKNLCLCRNFHTLNKLQITKNSSLKYIDVWPVNFFQPTDQDPFDTTSLFMLQLACIINMVPVWKNLHLRVFHCEVSESNASLSISDSQNSISEFPRVSNELRIRKLLNMLRISASIKKIPNWGTQISGIKGHSLIDSVESQYESSTESANILSNVSRAYILSVNQLIKQHSLQTATIFMYLPAPPVSNTWDESTIYRQYLQLLTELTADLPPTVLVHGVSAVTSTTL</sequence>